<organism evidence="4 5">
    <name type="scientific">Grimontia celer</name>
    <dbReference type="NCBI Taxonomy" id="1796497"/>
    <lineage>
        <taxon>Bacteria</taxon>
        <taxon>Pseudomonadati</taxon>
        <taxon>Pseudomonadota</taxon>
        <taxon>Gammaproteobacteria</taxon>
        <taxon>Vibrionales</taxon>
        <taxon>Vibrionaceae</taxon>
        <taxon>Grimontia</taxon>
    </lineage>
</organism>
<dbReference type="PANTHER" id="PTHR22946:SF4">
    <property type="entry name" value="ESTERASE FRSA"/>
    <property type="match status" value="1"/>
</dbReference>
<dbReference type="GO" id="GO:0106435">
    <property type="term" value="F:carboxylesterase activity"/>
    <property type="evidence" value="ECO:0007669"/>
    <property type="project" value="UniProtKB-EC"/>
</dbReference>
<dbReference type="InterPro" id="IPR010520">
    <property type="entry name" value="FrsA-like"/>
</dbReference>
<dbReference type="EMBL" id="FIZX01000001">
    <property type="protein sequence ID" value="CZF77382.1"/>
    <property type="molecule type" value="Genomic_DNA"/>
</dbReference>
<comment type="similarity">
    <text evidence="3">Belongs to the FrsA family.</text>
</comment>
<dbReference type="RefSeq" id="WP_062660636.1">
    <property type="nucleotide sequence ID" value="NZ_FIZX01000001.1"/>
</dbReference>
<keyword evidence="2 3" id="KW-0378">Hydrolase</keyword>
<dbReference type="Pfam" id="PF06500">
    <property type="entry name" value="FrsA-like"/>
    <property type="match status" value="1"/>
</dbReference>
<dbReference type="STRING" id="1796497.GCE9029_00171"/>
<dbReference type="InterPro" id="IPR029058">
    <property type="entry name" value="AB_hydrolase_fold"/>
</dbReference>
<name>A0A128ES33_9GAMM</name>
<dbReference type="Gene3D" id="3.40.50.1820">
    <property type="entry name" value="alpha/beta hydrolase"/>
    <property type="match status" value="1"/>
</dbReference>
<evidence type="ECO:0000313" key="5">
    <source>
        <dbReference type="Proteomes" id="UP000071641"/>
    </source>
</evidence>
<dbReference type="InterPro" id="IPR043423">
    <property type="entry name" value="FrsA"/>
</dbReference>
<dbReference type="NCBIfam" id="NF003460">
    <property type="entry name" value="PRK05077.1"/>
    <property type="match status" value="1"/>
</dbReference>
<comment type="function">
    <text evidence="3">Catalyzes the hydrolysis of esters.</text>
</comment>
<dbReference type="HAMAP" id="MF_01063">
    <property type="entry name" value="FrsA"/>
    <property type="match status" value="1"/>
</dbReference>
<dbReference type="OrthoDB" id="5590073at2"/>
<comment type="catalytic activity">
    <reaction evidence="3">
        <text>a carboxylic ester + H2O = an alcohol + a carboxylate + H(+)</text>
        <dbReference type="Rhea" id="RHEA:21164"/>
        <dbReference type="ChEBI" id="CHEBI:15377"/>
        <dbReference type="ChEBI" id="CHEBI:15378"/>
        <dbReference type="ChEBI" id="CHEBI:29067"/>
        <dbReference type="ChEBI" id="CHEBI:30879"/>
        <dbReference type="ChEBI" id="CHEBI:33308"/>
        <dbReference type="EC" id="3.1.1.1"/>
    </reaction>
</comment>
<keyword evidence="5" id="KW-1185">Reference proteome</keyword>
<reference evidence="5" key="1">
    <citation type="submission" date="2016-02" db="EMBL/GenBank/DDBJ databases">
        <authorList>
            <person name="Rodrigo-Torres Lidia"/>
            <person name="Arahal R.David."/>
        </authorList>
    </citation>
    <scope>NUCLEOTIDE SEQUENCE [LARGE SCALE GENOMIC DNA]</scope>
    <source>
        <strain evidence="5">CECT 9029</strain>
    </source>
</reference>
<dbReference type="SUPFAM" id="SSF53474">
    <property type="entry name" value="alpha/beta-Hydrolases"/>
    <property type="match status" value="1"/>
</dbReference>
<gene>
    <name evidence="3" type="primary">frsA</name>
    <name evidence="4" type="ORF">GCE9029_00171</name>
</gene>
<dbReference type="PANTHER" id="PTHR22946">
    <property type="entry name" value="DIENELACTONE HYDROLASE DOMAIN-CONTAINING PROTEIN-RELATED"/>
    <property type="match status" value="1"/>
</dbReference>
<accession>A0A128ES33</accession>
<evidence type="ECO:0000256" key="2">
    <source>
        <dbReference type="ARBA" id="ARBA00022801"/>
    </source>
</evidence>
<evidence type="ECO:0000256" key="3">
    <source>
        <dbReference type="HAMAP-Rule" id="MF_01063"/>
    </source>
</evidence>
<protein>
    <recommendedName>
        <fullName evidence="3">Esterase FrsA</fullName>
        <ecNumber evidence="3">3.1.1.1</ecNumber>
    </recommendedName>
</protein>
<dbReference type="AlphaFoldDB" id="A0A128ES33"/>
<proteinExistence type="inferred from homology"/>
<evidence type="ECO:0000313" key="4">
    <source>
        <dbReference type="EMBL" id="CZF77382.1"/>
    </source>
</evidence>
<dbReference type="Proteomes" id="UP000071641">
    <property type="component" value="Unassembled WGS sequence"/>
</dbReference>
<dbReference type="EC" id="3.1.1.1" evidence="3"/>
<keyword evidence="1 3" id="KW-0719">Serine esterase</keyword>
<evidence type="ECO:0000256" key="1">
    <source>
        <dbReference type="ARBA" id="ARBA00022487"/>
    </source>
</evidence>
<sequence>MSETESENLSVKLFKQHKHARETSTIVGSVNQSPNDVHNALDGDSDNSWYRTLRRPQWIWQGVDPIDMEATLARIAGSDNNRSNETLLDTVVGYRSGNWSYEWTQGGMKHQKLAQDCEEQGNKEEAAEHWLRACTYFSIAAYPHLKGDPLSLQAEVLANKAFHSAIEKSPYKIKNVVTKVDGKPLEGFLYLPHTDEPLPTVIISGGLDALQTDLWRLFETYFAPANIAMLTLDMPSVGRSGHWSLSEDTSKLHQAMLSELASVPWVDHHRVGCMGVRFGGNAAVRMAFVEQNRIKSCVSIGGVLHSMLSDMQRLKAIPPMYLDTIASRMGKSQASASFLTQLQALSLKNQGLLTGRKTKVPVLAMSLEGDPVCPDTDNQLAALYSYGGKAKTLPNKPLHDGYHRIMTEAVKWFKDTL</sequence>
<dbReference type="InterPro" id="IPR050261">
    <property type="entry name" value="FrsA_esterase"/>
</dbReference>